<keyword evidence="2" id="KW-1185">Reference proteome</keyword>
<accession>A0ABT6S2M7</accession>
<evidence type="ECO:0000313" key="1">
    <source>
        <dbReference type="EMBL" id="MDI3402355.1"/>
    </source>
</evidence>
<dbReference type="Proteomes" id="UP001223978">
    <property type="component" value="Unassembled WGS sequence"/>
</dbReference>
<name>A0ABT6S2M7_9ACTN</name>
<organism evidence="1 2">
    <name type="scientific">Streptomyces cavernicola</name>
    <dbReference type="NCBI Taxonomy" id="3043613"/>
    <lineage>
        <taxon>Bacteria</taxon>
        <taxon>Bacillati</taxon>
        <taxon>Actinomycetota</taxon>
        <taxon>Actinomycetes</taxon>
        <taxon>Kitasatosporales</taxon>
        <taxon>Streptomycetaceae</taxon>
        <taxon>Streptomyces</taxon>
    </lineage>
</organism>
<protein>
    <submittedName>
        <fullName evidence="1">Uncharacterized protein</fullName>
    </submittedName>
</protein>
<reference evidence="1 2" key="1">
    <citation type="submission" date="2023-05" db="EMBL/GenBank/DDBJ databases">
        <title>Draft genome sequence of Streptomyces sp. B-S-A6 isolated from a cave soil in Thailand.</title>
        <authorList>
            <person name="Chamroensaksri N."/>
            <person name="Muangham S."/>
        </authorList>
    </citation>
    <scope>NUCLEOTIDE SEQUENCE [LARGE SCALE GENOMIC DNA]</scope>
    <source>
        <strain evidence="1 2">B-S-A6</strain>
    </source>
</reference>
<dbReference type="RefSeq" id="WP_282540314.1">
    <property type="nucleotide sequence ID" value="NZ_JASCIQ010000001.1"/>
</dbReference>
<gene>
    <name evidence="1" type="ORF">QIS96_00695</name>
</gene>
<proteinExistence type="predicted"/>
<comment type="caution">
    <text evidence="1">The sequence shown here is derived from an EMBL/GenBank/DDBJ whole genome shotgun (WGS) entry which is preliminary data.</text>
</comment>
<sequence length="115" mass="12021">MSSGGDSYYFGDSVNMYGGRENTGIDKRQTALDTERLTEELLPMIRELRDLLAAEAPASAQVIDDNLPVIASGADASPERRRGALYAVAAIAATVSTVGPPIVEAANKLIALLGG</sequence>
<dbReference type="EMBL" id="JASCIQ010000001">
    <property type="protein sequence ID" value="MDI3402355.1"/>
    <property type="molecule type" value="Genomic_DNA"/>
</dbReference>
<evidence type="ECO:0000313" key="2">
    <source>
        <dbReference type="Proteomes" id="UP001223978"/>
    </source>
</evidence>